<name>A0A9D4CGV8_DREPO</name>
<organism evidence="1 2">
    <name type="scientific">Dreissena polymorpha</name>
    <name type="common">Zebra mussel</name>
    <name type="synonym">Mytilus polymorpha</name>
    <dbReference type="NCBI Taxonomy" id="45954"/>
    <lineage>
        <taxon>Eukaryota</taxon>
        <taxon>Metazoa</taxon>
        <taxon>Spiralia</taxon>
        <taxon>Lophotrochozoa</taxon>
        <taxon>Mollusca</taxon>
        <taxon>Bivalvia</taxon>
        <taxon>Autobranchia</taxon>
        <taxon>Heteroconchia</taxon>
        <taxon>Euheterodonta</taxon>
        <taxon>Imparidentia</taxon>
        <taxon>Neoheterodontei</taxon>
        <taxon>Myida</taxon>
        <taxon>Dreissenoidea</taxon>
        <taxon>Dreissenidae</taxon>
        <taxon>Dreissena</taxon>
    </lineage>
</organism>
<dbReference type="AlphaFoldDB" id="A0A9D4CGV8"/>
<dbReference type="EMBL" id="JAIWYP010000012">
    <property type="protein sequence ID" value="KAH3725010.1"/>
    <property type="molecule type" value="Genomic_DNA"/>
</dbReference>
<evidence type="ECO:0000313" key="1">
    <source>
        <dbReference type="EMBL" id="KAH3725010.1"/>
    </source>
</evidence>
<dbReference type="Proteomes" id="UP000828390">
    <property type="component" value="Unassembled WGS sequence"/>
</dbReference>
<dbReference type="InterPro" id="IPR027897">
    <property type="entry name" value="DUF4559"/>
</dbReference>
<accession>A0A9D4CGV8</accession>
<dbReference type="Pfam" id="PF15112">
    <property type="entry name" value="DUF4559"/>
    <property type="match status" value="1"/>
</dbReference>
<reference evidence="1" key="2">
    <citation type="submission" date="2020-11" db="EMBL/GenBank/DDBJ databases">
        <authorList>
            <person name="McCartney M.A."/>
            <person name="Auch B."/>
            <person name="Kono T."/>
            <person name="Mallez S."/>
            <person name="Becker A."/>
            <person name="Gohl D.M."/>
            <person name="Silverstein K.A.T."/>
            <person name="Koren S."/>
            <person name="Bechman K.B."/>
            <person name="Herman A."/>
            <person name="Abrahante J.E."/>
            <person name="Garbe J."/>
        </authorList>
    </citation>
    <scope>NUCLEOTIDE SEQUENCE</scope>
    <source>
        <strain evidence="1">Duluth1</strain>
        <tissue evidence="1">Whole animal</tissue>
    </source>
</reference>
<keyword evidence="2" id="KW-1185">Reference proteome</keyword>
<gene>
    <name evidence="1" type="ORF">DPMN_050838</name>
</gene>
<protein>
    <submittedName>
        <fullName evidence="1">Uncharacterized protein</fullName>
    </submittedName>
</protein>
<sequence>MSDYKEIIRNPKTLNWFKTAMGMNITREGLLAIVQEITRACYADIRKVIQRKHGVSTYVVCNQCHTPNVLPCDLTNKTCNRQGLKCAFHEIHKPLNCRNNNLCNEICKQIVEQHRFRNKLKLQSFLGPTWIFTDASKWCTDPWQIAKCFLSKDGSKDVNNADDTDFNGIINVIINCEYFQRYFKDDLTQQVNVCTKCKQLSLLFQSITILQECCCTPL</sequence>
<proteinExistence type="predicted"/>
<comment type="caution">
    <text evidence="1">The sequence shown here is derived from an EMBL/GenBank/DDBJ whole genome shotgun (WGS) entry which is preliminary data.</text>
</comment>
<evidence type="ECO:0000313" key="2">
    <source>
        <dbReference type="Proteomes" id="UP000828390"/>
    </source>
</evidence>
<reference evidence="1" key="1">
    <citation type="journal article" date="2019" name="bioRxiv">
        <title>The Genome of the Zebra Mussel, Dreissena polymorpha: A Resource for Invasive Species Research.</title>
        <authorList>
            <person name="McCartney M.A."/>
            <person name="Auch B."/>
            <person name="Kono T."/>
            <person name="Mallez S."/>
            <person name="Zhang Y."/>
            <person name="Obille A."/>
            <person name="Becker A."/>
            <person name="Abrahante J.E."/>
            <person name="Garbe J."/>
            <person name="Badalamenti J.P."/>
            <person name="Herman A."/>
            <person name="Mangelson H."/>
            <person name="Liachko I."/>
            <person name="Sullivan S."/>
            <person name="Sone E.D."/>
            <person name="Koren S."/>
            <person name="Silverstein K.A.T."/>
            <person name="Beckman K.B."/>
            <person name="Gohl D.M."/>
        </authorList>
    </citation>
    <scope>NUCLEOTIDE SEQUENCE</scope>
    <source>
        <strain evidence="1">Duluth1</strain>
        <tissue evidence="1">Whole animal</tissue>
    </source>
</reference>